<comment type="caution">
    <text evidence="1">The sequence shown here is derived from an EMBL/GenBank/DDBJ whole genome shotgun (WGS) entry which is preliminary data.</text>
</comment>
<organism evidence="1 2">
    <name type="scientific">Linnemannia exigua</name>
    <dbReference type="NCBI Taxonomy" id="604196"/>
    <lineage>
        <taxon>Eukaryota</taxon>
        <taxon>Fungi</taxon>
        <taxon>Fungi incertae sedis</taxon>
        <taxon>Mucoromycota</taxon>
        <taxon>Mortierellomycotina</taxon>
        <taxon>Mortierellomycetes</taxon>
        <taxon>Mortierellales</taxon>
        <taxon>Mortierellaceae</taxon>
        <taxon>Linnemannia</taxon>
    </lineage>
</organism>
<name>A0AAD4D271_9FUNG</name>
<proteinExistence type="predicted"/>
<feature type="non-terminal residue" evidence="1">
    <location>
        <position position="499"/>
    </location>
</feature>
<keyword evidence="2" id="KW-1185">Reference proteome</keyword>
<sequence length="499" mass="55372">MYTPTAIAAKLEDEVFGCVREPAQYQVGDFIAQGVDMSVWPTWEQVSCEFTSVADMRKAVEVVGGILAKGTGPQHNPIVRQAVEDSLRQRIQPNGAGVAEALVKWLCTDEGEIDYVLALARRMFFGPACVKGRGYSRHGSWPKSDCENSPYAIYLRRWDPRGFSTVPVEHAGKKFLCTAFARGMVGVSGCVECTHGLATVYYGALINDYADFFDMEKLASNMWEMCTEVKKHYDRSTASTCKDTLSSGFDCLRTCLLNRVCYERGSPHPKGSLSTQLMWRIVESGYMASASGRCASTDIPCVIVTALALLGCMTHDAIDFWSDLTYGEHNNIFCYLYHSGGEAAVSAGVWWASTVLARIQAAYPAIVGYVGASVWWQFYNVRYSAPRQMQYVADRCVGVRVKETSYDTILSLDTMLIPLVKPPSLESWKEVCTELQCVDVWPETWKESFDVEACHGYLQALDAGDEVLVHRYEHQGVELAIAMLTCATVAPLDTIRGDK</sequence>
<evidence type="ECO:0000313" key="1">
    <source>
        <dbReference type="EMBL" id="KAG0257660.1"/>
    </source>
</evidence>
<protein>
    <submittedName>
        <fullName evidence="1">Uncharacterized protein</fullName>
    </submittedName>
</protein>
<reference evidence="1" key="1">
    <citation type="journal article" date="2020" name="Fungal Divers.">
        <title>Resolving the Mortierellaceae phylogeny through synthesis of multi-gene phylogenetics and phylogenomics.</title>
        <authorList>
            <person name="Vandepol N."/>
            <person name="Liber J."/>
            <person name="Desiro A."/>
            <person name="Na H."/>
            <person name="Kennedy M."/>
            <person name="Barry K."/>
            <person name="Grigoriev I.V."/>
            <person name="Miller A.N."/>
            <person name="O'Donnell K."/>
            <person name="Stajich J.E."/>
            <person name="Bonito G."/>
        </authorList>
    </citation>
    <scope>NUCLEOTIDE SEQUENCE</scope>
    <source>
        <strain evidence="1">NRRL 28262</strain>
    </source>
</reference>
<gene>
    <name evidence="1" type="ORF">BGZ95_005172</name>
</gene>
<dbReference type="Proteomes" id="UP001194580">
    <property type="component" value="Unassembled WGS sequence"/>
</dbReference>
<dbReference type="EMBL" id="JAAAIL010002391">
    <property type="protein sequence ID" value="KAG0257660.1"/>
    <property type="molecule type" value="Genomic_DNA"/>
</dbReference>
<dbReference type="AlphaFoldDB" id="A0AAD4D271"/>
<evidence type="ECO:0000313" key="2">
    <source>
        <dbReference type="Proteomes" id="UP001194580"/>
    </source>
</evidence>
<accession>A0AAD4D271</accession>